<dbReference type="GeneID" id="39989948"/>
<reference evidence="3 4" key="1">
    <citation type="submission" date="2017-03" db="EMBL/GenBank/DDBJ databases">
        <title>An alternative strategy for trypanosome survival in the mammalian bloodstream revealed through genome and transcriptome analysis of the ubiquitous bovine parasite Trypanosoma (Megatrypanum) theileri.</title>
        <authorList>
            <person name="Kelly S."/>
            <person name="Ivens A."/>
            <person name="Mott A."/>
            <person name="O'Neill E."/>
            <person name="Emms D."/>
            <person name="Macleod O."/>
            <person name="Voorheis P."/>
            <person name="Matthews J."/>
            <person name="Matthews K."/>
            <person name="Carrington M."/>
        </authorList>
    </citation>
    <scope>NUCLEOTIDE SEQUENCE [LARGE SCALE GENOMIC DNA]</scope>
    <source>
        <strain evidence="3">Edinburgh</strain>
    </source>
</reference>
<feature type="compositionally biased region" description="Gly residues" evidence="2">
    <location>
        <begin position="355"/>
        <end position="365"/>
    </location>
</feature>
<accession>A0A1X0NJ59</accession>
<feature type="region of interest" description="Disordered" evidence="2">
    <location>
        <begin position="295"/>
        <end position="316"/>
    </location>
</feature>
<evidence type="ECO:0000313" key="4">
    <source>
        <dbReference type="Proteomes" id="UP000192257"/>
    </source>
</evidence>
<keyword evidence="1" id="KW-0175">Coiled coil</keyword>
<comment type="caution">
    <text evidence="3">The sequence shown here is derived from an EMBL/GenBank/DDBJ whole genome shotgun (WGS) entry which is preliminary data.</text>
</comment>
<sequence>MRSTTPPLYYKRPEAAPVPYYIAGSTRDIPPSLRVPQPTTGAATATTTSRWSNAMPAGNPRVGSVDQSTYGPPPTQQQQQQQQCSSNTFIPVPSVANPFGIPNTSPRNSLVGENPSELLQQSAVRWSTTANQSAQALSSLETEEATLLLEEQTMRAKLAELQLTRQRQSEEQLNLSQGWATMLDREERYFMEPPLDLSEEIWAREQQCALLQQELQQAETQLEELRQEHEEYNAVMQEKQELEKEMQRLRESFMAIEERRKACRSLAERCFDAESKRAVVGARYVRELETQLKEMTSSGPLAETQNVPPSRSTSRGVTFAQKSIILDLGPQSGKDYGGRKVDTDENDNDNNTEGGEAGLTQGIGGTSVCLQDDEDDDDDNDYALGGGIGGQSAAYSLSLLKRTRVEVPTA</sequence>
<organism evidence="3 4">
    <name type="scientific">Trypanosoma theileri</name>
    <dbReference type="NCBI Taxonomy" id="67003"/>
    <lineage>
        <taxon>Eukaryota</taxon>
        <taxon>Discoba</taxon>
        <taxon>Euglenozoa</taxon>
        <taxon>Kinetoplastea</taxon>
        <taxon>Metakinetoplastina</taxon>
        <taxon>Trypanosomatida</taxon>
        <taxon>Trypanosomatidae</taxon>
        <taxon>Trypanosoma</taxon>
    </lineage>
</organism>
<keyword evidence="4" id="KW-1185">Reference proteome</keyword>
<evidence type="ECO:0000256" key="2">
    <source>
        <dbReference type="SAM" id="MobiDB-lite"/>
    </source>
</evidence>
<feature type="coiled-coil region" evidence="1">
    <location>
        <begin position="201"/>
        <end position="259"/>
    </location>
</feature>
<name>A0A1X0NJ59_9TRYP</name>
<proteinExistence type="predicted"/>
<dbReference type="Proteomes" id="UP000192257">
    <property type="component" value="Unassembled WGS sequence"/>
</dbReference>
<dbReference type="RefSeq" id="XP_028878569.1">
    <property type="nucleotide sequence ID" value="XM_029030168.1"/>
</dbReference>
<evidence type="ECO:0000313" key="3">
    <source>
        <dbReference type="EMBL" id="ORC84503.1"/>
    </source>
</evidence>
<feature type="compositionally biased region" description="Acidic residues" evidence="2">
    <location>
        <begin position="371"/>
        <end position="381"/>
    </location>
</feature>
<gene>
    <name evidence="3" type="ORF">TM35_000441590</name>
</gene>
<evidence type="ECO:0008006" key="5">
    <source>
        <dbReference type="Google" id="ProtNLM"/>
    </source>
</evidence>
<feature type="compositionally biased region" description="Low complexity" evidence="2">
    <location>
        <begin position="39"/>
        <end position="48"/>
    </location>
</feature>
<feature type="region of interest" description="Disordered" evidence="2">
    <location>
        <begin position="328"/>
        <end position="388"/>
    </location>
</feature>
<dbReference type="EMBL" id="NBCO01000044">
    <property type="protein sequence ID" value="ORC84503.1"/>
    <property type="molecule type" value="Genomic_DNA"/>
</dbReference>
<dbReference type="VEuPathDB" id="TriTrypDB:TM35_000441590"/>
<feature type="region of interest" description="Disordered" evidence="2">
    <location>
        <begin position="22"/>
        <end position="109"/>
    </location>
</feature>
<protein>
    <recommendedName>
        <fullName evidence="5">Kinetoplastid kinetochore protein 8</fullName>
    </recommendedName>
</protein>
<dbReference type="OrthoDB" id="272695at2759"/>
<evidence type="ECO:0000256" key="1">
    <source>
        <dbReference type="SAM" id="Coils"/>
    </source>
</evidence>
<dbReference type="AlphaFoldDB" id="A0A1X0NJ59"/>